<dbReference type="GO" id="GO:0032259">
    <property type="term" value="P:methylation"/>
    <property type="evidence" value="ECO:0007669"/>
    <property type="project" value="UniProtKB-KW"/>
</dbReference>
<reference evidence="4" key="1">
    <citation type="journal article" date="2007" name="Genome Biol.">
        <title>Comparison of Francisella tularensis genomes reveals evolutionary events associated with the emergence of human pathogenic strains.</title>
        <authorList>
            <person name="Rohmer L."/>
            <person name="Fong C."/>
            <person name="Abmayr S."/>
            <person name="Wasnick M."/>
            <person name="Larson Freeman T.J."/>
            <person name="Radey M."/>
            <person name="Guina T."/>
            <person name="Svensson K."/>
            <person name="Hayden H.S."/>
            <person name="Jacobs M."/>
            <person name="Gallagher L.A."/>
            <person name="Manoil C."/>
            <person name="Ernst R.K."/>
            <person name="Drees B."/>
            <person name="Buckley D."/>
            <person name="Haugen E."/>
            <person name="Bovee D."/>
            <person name="Zhou Y."/>
            <person name="Chang J."/>
            <person name="Levy R."/>
            <person name="Lim R."/>
            <person name="Gillett W."/>
            <person name="Guenthener D."/>
            <person name="Kang A."/>
            <person name="Shaffer S.A."/>
            <person name="Taylor G."/>
            <person name="Chen J."/>
            <person name="Gallis B."/>
            <person name="D'Argenio D.A."/>
            <person name="Forsman M."/>
            <person name="Olson M.V."/>
            <person name="Goodlett D.R."/>
            <person name="Kaul R."/>
            <person name="Miller S.I."/>
            <person name="Brittnacher M.J."/>
        </authorList>
    </citation>
    <scope>NUCLEOTIDE SEQUENCE [LARGE SCALE GENOMIC DNA]</scope>
    <source>
        <strain evidence="4">U112</strain>
    </source>
</reference>
<dbReference type="PANTHER" id="PTHR12049:SF7">
    <property type="entry name" value="PROTEIN ARGININE METHYLTRANSFERASE NDUFAF7, MITOCHONDRIAL"/>
    <property type="match status" value="1"/>
</dbReference>
<sequence length="395" mass="45659">MYFELKIARVFIVILYFVSLKNIILERIKSSKQPLLFRDFMQMVLYYPQLGYYSGAKEKISSQGDFITATSQTSLFARTFAGQFATIISQLGNDCSVIEFGAGNGKFAADCVDELESLAILPKRYIIVELSNDLRLRQQQYIKENVPHLYDRFIWLDKLPAEKIKAIVFANELLDAMPVDIFRSENNKLIQQGVIIKGDTFEFSDMPKNDVRFEYESTKILNDGITFDDGYTSEINTWIRPWVKSLREFLSQGIVFLCDYGYHRSLYYSKDRYMGTLACYHQHHVNFEPFINIGEQDITAHVDFTTVAEAAIEEGFQLDGFMTQANFLKRANIAEVFSNISQCLSTNQLLKYSNDIKDLLLNDKLAEVFKVMSFSLDFDFVLEVFDNQDNIDYLL</sequence>
<dbReference type="PANTHER" id="PTHR12049">
    <property type="entry name" value="PROTEIN ARGININE METHYLTRANSFERASE NDUFAF7, MITOCHONDRIAL"/>
    <property type="match status" value="1"/>
</dbReference>
<dbReference type="InterPro" id="IPR029063">
    <property type="entry name" value="SAM-dependent_MTases_sf"/>
</dbReference>
<proteinExistence type="predicted"/>
<dbReference type="KEGG" id="ftn:FTN_1495"/>
<dbReference type="InterPro" id="IPR003788">
    <property type="entry name" value="NDUFAF7"/>
</dbReference>
<dbReference type="Pfam" id="PF02636">
    <property type="entry name" value="Methyltransf_28"/>
    <property type="match status" value="1"/>
</dbReference>
<gene>
    <name evidence="3" type="ordered locus">FTN_1495</name>
</gene>
<dbReference type="AlphaFoldDB" id="A0Q7Z7"/>
<evidence type="ECO:0000256" key="2">
    <source>
        <dbReference type="ARBA" id="ARBA00022679"/>
    </source>
</evidence>
<dbReference type="EMBL" id="CP000439">
    <property type="protein sequence ID" value="ABK90362.1"/>
    <property type="molecule type" value="Genomic_DNA"/>
</dbReference>
<protein>
    <recommendedName>
        <fullName evidence="5">SAM-dependent methyltransferase</fullName>
    </recommendedName>
</protein>
<evidence type="ECO:0000313" key="3">
    <source>
        <dbReference type="EMBL" id="ABK90362.1"/>
    </source>
</evidence>
<dbReference type="Proteomes" id="UP000000762">
    <property type="component" value="Chromosome"/>
</dbReference>
<evidence type="ECO:0008006" key="5">
    <source>
        <dbReference type="Google" id="ProtNLM"/>
    </source>
</evidence>
<evidence type="ECO:0000313" key="4">
    <source>
        <dbReference type="Proteomes" id="UP000000762"/>
    </source>
</evidence>
<dbReference type="Gene3D" id="3.40.50.12710">
    <property type="match status" value="1"/>
</dbReference>
<name>A0Q7Z7_FRATN</name>
<dbReference type="InterPro" id="IPR038375">
    <property type="entry name" value="NDUFAF7_sf"/>
</dbReference>
<dbReference type="SUPFAM" id="SSF53335">
    <property type="entry name" value="S-adenosyl-L-methionine-dependent methyltransferases"/>
    <property type="match status" value="1"/>
</dbReference>
<keyword evidence="2" id="KW-0808">Transferase</keyword>
<organism evidence="3 4">
    <name type="scientific">Francisella tularensis subsp. novicida (strain ATCC 15482 / CCUG 33449 / U112)</name>
    <dbReference type="NCBI Taxonomy" id="401614"/>
    <lineage>
        <taxon>Bacteria</taxon>
        <taxon>Pseudomonadati</taxon>
        <taxon>Pseudomonadota</taxon>
        <taxon>Gammaproteobacteria</taxon>
        <taxon>Thiotrichales</taxon>
        <taxon>Francisellaceae</taxon>
        <taxon>Francisella</taxon>
    </lineage>
</organism>
<evidence type="ECO:0000256" key="1">
    <source>
        <dbReference type="ARBA" id="ARBA00022603"/>
    </source>
</evidence>
<dbReference type="GO" id="GO:0035243">
    <property type="term" value="F:protein-arginine omega-N symmetric methyltransferase activity"/>
    <property type="evidence" value="ECO:0007669"/>
    <property type="project" value="TreeGrafter"/>
</dbReference>
<keyword evidence="4" id="KW-1185">Reference proteome</keyword>
<keyword evidence="1" id="KW-0489">Methyltransferase</keyword>
<accession>A0Q7Z7</accession>